<dbReference type="GO" id="GO:0046872">
    <property type="term" value="F:metal ion binding"/>
    <property type="evidence" value="ECO:0007669"/>
    <property type="project" value="UniProtKB-KW"/>
</dbReference>
<keyword evidence="3 4" id="KW-0408">Iron</keyword>
<reference evidence="7 8" key="1">
    <citation type="submission" date="2019-08" db="EMBL/GenBank/DDBJ databases">
        <title>Seonamhaeicola sediminis sp. nov., isolated from marine sediment.</title>
        <authorList>
            <person name="Cao W.R."/>
        </authorList>
    </citation>
    <scope>NUCLEOTIDE SEQUENCE [LARGE SCALE GENOMIC DNA]</scope>
    <source>
        <strain evidence="7 8">1505</strain>
    </source>
</reference>
<gene>
    <name evidence="7" type="ORF">FUA22_11010</name>
</gene>
<keyword evidence="5" id="KW-1133">Transmembrane helix</keyword>
<dbReference type="SUPFAM" id="SSF46626">
    <property type="entry name" value="Cytochrome c"/>
    <property type="match status" value="1"/>
</dbReference>
<keyword evidence="2 4" id="KW-0479">Metal-binding</keyword>
<keyword evidence="5" id="KW-0472">Membrane</keyword>
<dbReference type="PROSITE" id="PS51007">
    <property type="entry name" value="CYTC"/>
    <property type="match status" value="1"/>
</dbReference>
<dbReference type="InterPro" id="IPR036909">
    <property type="entry name" value="Cyt_c-like_dom_sf"/>
</dbReference>
<keyword evidence="1 4" id="KW-0349">Heme</keyword>
<evidence type="ECO:0000256" key="4">
    <source>
        <dbReference type="PROSITE-ProRule" id="PRU00433"/>
    </source>
</evidence>
<dbReference type="Proteomes" id="UP000321080">
    <property type="component" value="Unassembled WGS sequence"/>
</dbReference>
<evidence type="ECO:0000259" key="6">
    <source>
        <dbReference type="PROSITE" id="PS51007"/>
    </source>
</evidence>
<organism evidence="7 8">
    <name type="scientific">Seonamhaeicola maritimus</name>
    <dbReference type="NCBI Taxonomy" id="2591822"/>
    <lineage>
        <taxon>Bacteria</taxon>
        <taxon>Pseudomonadati</taxon>
        <taxon>Bacteroidota</taxon>
        <taxon>Flavobacteriia</taxon>
        <taxon>Flavobacteriales</taxon>
        <taxon>Flavobacteriaceae</taxon>
    </lineage>
</organism>
<accession>A0A5C7GHI1</accession>
<name>A0A5C7GHI1_9FLAO</name>
<dbReference type="Gene3D" id="1.10.760.10">
    <property type="entry name" value="Cytochrome c-like domain"/>
    <property type="match status" value="1"/>
</dbReference>
<feature type="domain" description="Cytochrome c" evidence="6">
    <location>
        <begin position="48"/>
        <end position="130"/>
    </location>
</feature>
<feature type="transmembrane region" description="Helical" evidence="5">
    <location>
        <begin position="6"/>
        <end position="23"/>
    </location>
</feature>
<dbReference type="Pfam" id="PF00034">
    <property type="entry name" value="Cytochrom_C"/>
    <property type="match status" value="1"/>
</dbReference>
<evidence type="ECO:0000313" key="8">
    <source>
        <dbReference type="Proteomes" id="UP000321080"/>
    </source>
</evidence>
<dbReference type="GO" id="GO:0020037">
    <property type="term" value="F:heme binding"/>
    <property type="evidence" value="ECO:0007669"/>
    <property type="project" value="InterPro"/>
</dbReference>
<dbReference type="OrthoDB" id="955119at2"/>
<evidence type="ECO:0000256" key="2">
    <source>
        <dbReference type="ARBA" id="ARBA00022723"/>
    </source>
</evidence>
<dbReference type="InterPro" id="IPR009056">
    <property type="entry name" value="Cyt_c-like_dom"/>
</dbReference>
<comment type="caution">
    <text evidence="7">The sequence shown here is derived from an EMBL/GenBank/DDBJ whole genome shotgun (WGS) entry which is preliminary data.</text>
</comment>
<evidence type="ECO:0000256" key="5">
    <source>
        <dbReference type="SAM" id="Phobius"/>
    </source>
</evidence>
<sequence>MLKKIVFIFALVVIFGLGSLYFVNKNRISVRGTQDPEPISSIRQILDDDILEGRRQFKINCTACHKLQGIVDPPLLQNNFKNYNLEKFQQFVKNEKRNRENMFGNTECMPFPDLSDKKIEYIYNYIAYSLN</sequence>
<evidence type="ECO:0000256" key="1">
    <source>
        <dbReference type="ARBA" id="ARBA00022617"/>
    </source>
</evidence>
<protein>
    <submittedName>
        <fullName evidence="7">Cytochrome c</fullName>
    </submittedName>
</protein>
<dbReference type="EMBL" id="VRKQ01000010">
    <property type="protein sequence ID" value="TXG37086.1"/>
    <property type="molecule type" value="Genomic_DNA"/>
</dbReference>
<keyword evidence="5" id="KW-0812">Transmembrane</keyword>
<proteinExistence type="predicted"/>
<evidence type="ECO:0000256" key="3">
    <source>
        <dbReference type="ARBA" id="ARBA00023004"/>
    </source>
</evidence>
<evidence type="ECO:0000313" key="7">
    <source>
        <dbReference type="EMBL" id="TXG37086.1"/>
    </source>
</evidence>
<dbReference type="AlphaFoldDB" id="A0A5C7GHI1"/>
<dbReference type="GO" id="GO:0009055">
    <property type="term" value="F:electron transfer activity"/>
    <property type="evidence" value="ECO:0007669"/>
    <property type="project" value="InterPro"/>
</dbReference>
<keyword evidence="8" id="KW-1185">Reference proteome</keyword>